<evidence type="ECO:0000313" key="2">
    <source>
        <dbReference type="EMBL" id="KAG0586322.1"/>
    </source>
</evidence>
<feature type="compositionally biased region" description="Low complexity" evidence="1">
    <location>
        <begin position="97"/>
        <end position="114"/>
    </location>
</feature>
<dbReference type="EMBL" id="CM026422">
    <property type="protein sequence ID" value="KAG0586322.1"/>
    <property type="molecule type" value="Genomic_DNA"/>
</dbReference>
<keyword evidence="3" id="KW-1185">Reference proteome</keyword>
<feature type="region of interest" description="Disordered" evidence="1">
    <location>
        <begin position="1"/>
        <end position="29"/>
    </location>
</feature>
<dbReference type="Proteomes" id="UP000822688">
    <property type="component" value="Chromosome 2"/>
</dbReference>
<gene>
    <name evidence="2" type="ORF">KC19_2G082400</name>
</gene>
<sequence length="124" mass="13876">MHNSLFSLIQDRDRRKPSMTGDSNVNQRNLNITPIHTTPVISTRTPIHIQLGSPAHVPISRSITHLQLYHTFSTKITSSDCIQPAHQDSKYSSPKLPLNTNTNTQSSNTPRPNSFLSKSKVPHL</sequence>
<evidence type="ECO:0000313" key="3">
    <source>
        <dbReference type="Proteomes" id="UP000822688"/>
    </source>
</evidence>
<feature type="compositionally biased region" description="Polar residues" evidence="1">
    <location>
        <begin position="20"/>
        <end position="29"/>
    </location>
</feature>
<name>A0A8T0IT36_CERPU</name>
<dbReference type="AlphaFoldDB" id="A0A8T0IT36"/>
<feature type="region of interest" description="Disordered" evidence="1">
    <location>
        <begin position="82"/>
        <end position="124"/>
    </location>
</feature>
<reference evidence="2" key="1">
    <citation type="submission" date="2020-06" db="EMBL/GenBank/DDBJ databases">
        <title>WGS assembly of Ceratodon purpureus strain R40.</title>
        <authorList>
            <person name="Carey S.B."/>
            <person name="Jenkins J."/>
            <person name="Shu S."/>
            <person name="Lovell J.T."/>
            <person name="Sreedasyam A."/>
            <person name="Maumus F."/>
            <person name="Tiley G.P."/>
            <person name="Fernandez-Pozo N."/>
            <person name="Barry K."/>
            <person name="Chen C."/>
            <person name="Wang M."/>
            <person name="Lipzen A."/>
            <person name="Daum C."/>
            <person name="Saski C.A."/>
            <person name="Payton A.C."/>
            <person name="Mcbreen J.C."/>
            <person name="Conrad R.E."/>
            <person name="Kollar L.M."/>
            <person name="Olsson S."/>
            <person name="Huttunen S."/>
            <person name="Landis J.B."/>
            <person name="Wickett N.J."/>
            <person name="Johnson M.G."/>
            <person name="Rensing S.A."/>
            <person name="Grimwood J."/>
            <person name="Schmutz J."/>
            <person name="Mcdaniel S.F."/>
        </authorList>
    </citation>
    <scope>NUCLEOTIDE SEQUENCE</scope>
    <source>
        <strain evidence="2">R40</strain>
    </source>
</reference>
<comment type="caution">
    <text evidence="2">The sequence shown here is derived from an EMBL/GenBank/DDBJ whole genome shotgun (WGS) entry which is preliminary data.</text>
</comment>
<proteinExistence type="predicted"/>
<evidence type="ECO:0000256" key="1">
    <source>
        <dbReference type="SAM" id="MobiDB-lite"/>
    </source>
</evidence>
<protein>
    <submittedName>
        <fullName evidence="2">Uncharacterized protein</fullName>
    </submittedName>
</protein>
<organism evidence="2 3">
    <name type="scientific">Ceratodon purpureus</name>
    <name type="common">Fire moss</name>
    <name type="synonym">Dicranum purpureum</name>
    <dbReference type="NCBI Taxonomy" id="3225"/>
    <lineage>
        <taxon>Eukaryota</taxon>
        <taxon>Viridiplantae</taxon>
        <taxon>Streptophyta</taxon>
        <taxon>Embryophyta</taxon>
        <taxon>Bryophyta</taxon>
        <taxon>Bryophytina</taxon>
        <taxon>Bryopsida</taxon>
        <taxon>Dicranidae</taxon>
        <taxon>Pseudoditrichales</taxon>
        <taxon>Ditrichaceae</taxon>
        <taxon>Ceratodon</taxon>
    </lineage>
</organism>
<accession>A0A8T0IT36</accession>